<dbReference type="Proteomes" id="UP001154114">
    <property type="component" value="Chromosome 18"/>
</dbReference>
<comment type="similarity">
    <text evidence="1 2">Belongs to the small heat shock protein (HSP20) family.</text>
</comment>
<dbReference type="Pfam" id="PF00525">
    <property type="entry name" value="Crystallin"/>
    <property type="match status" value="1"/>
</dbReference>
<dbReference type="GO" id="GO:0009408">
    <property type="term" value="P:response to heat"/>
    <property type="evidence" value="ECO:0007669"/>
    <property type="project" value="TreeGrafter"/>
</dbReference>
<dbReference type="EMBL" id="LR824021">
    <property type="protein sequence ID" value="CAH0590162.1"/>
    <property type="molecule type" value="Genomic_DNA"/>
</dbReference>
<dbReference type="GO" id="GO:0005212">
    <property type="term" value="F:structural constituent of eye lens"/>
    <property type="evidence" value="ECO:0007669"/>
    <property type="project" value="InterPro"/>
</dbReference>
<reference evidence="5" key="1">
    <citation type="submission" date="2021-12" db="EMBL/GenBank/DDBJ databases">
        <authorList>
            <person name="King R."/>
        </authorList>
    </citation>
    <scope>NUCLEOTIDE SEQUENCE</scope>
</reference>
<protein>
    <recommendedName>
        <fullName evidence="4">SHSP domain-containing protein</fullName>
    </recommendedName>
</protein>
<evidence type="ECO:0000256" key="1">
    <source>
        <dbReference type="PROSITE-ProRule" id="PRU00285"/>
    </source>
</evidence>
<accession>A0A9P0BVB3</accession>
<dbReference type="PANTHER" id="PTHR45640">
    <property type="entry name" value="HEAT SHOCK PROTEIN HSP-12.2-RELATED"/>
    <property type="match status" value="1"/>
</dbReference>
<dbReference type="PROSITE" id="PS01031">
    <property type="entry name" value="SHSP"/>
    <property type="match status" value="1"/>
</dbReference>
<dbReference type="GO" id="GO:0005737">
    <property type="term" value="C:cytoplasm"/>
    <property type="evidence" value="ECO:0007669"/>
    <property type="project" value="TreeGrafter"/>
</dbReference>
<evidence type="ECO:0000256" key="3">
    <source>
        <dbReference type="SAM" id="MobiDB-lite"/>
    </source>
</evidence>
<feature type="region of interest" description="Disordered" evidence="3">
    <location>
        <begin position="195"/>
        <end position="241"/>
    </location>
</feature>
<feature type="domain" description="SHSP" evidence="4">
    <location>
        <begin position="106"/>
        <end position="214"/>
    </location>
</feature>
<dbReference type="GO" id="GO:0005634">
    <property type="term" value="C:nucleus"/>
    <property type="evidence" value="ECO:0007669"/>
    <property type="project" value="TreeGrafter"/>
</dbReference>
<dbReference type="Gene3D" id="2.60.40.790">
    <property type="match status" value="1"/>
</dbReference>
<dbReference type="InterPro" id="IPR001436">
    <property type="entry name" value="Alpha-crystallin/sHSP_animal"/>
</dbReference>
<dbReference type="InterPro" id="IPR002068">
    <property type="entry name" value="A-crystallin/Hsp20_dom"/>
</dbReference>
<dbReference type="AlphaFoldDB" id="A0A9P0BVB3"/>
<dbReference type="Pfam" id="PF00011">
    <property type="entry name" value="HSP20"/>
    <property type="match status" value="1"/>
</dbReference>
<evidence type="ECO:0000259" key="4">
    <source>
        <dbReference type="PROSITE" id="PS01031"/>
    </source>
</evidence>
<dbReference type="InterPro" id="IPR003090">
    <property type="entry name" value="Alpha-crystallin_N"/>
</dbReference>
<dbReference type="GO" id="GO:0042026">
    <property type="term" value="P:protein refolding"/>
    <property type="evidence" value="ECO:0007669"/>
    <property type="project" value="TreeGrafter"/>
</dbReference>
<dbReference type="OrthoDB" id="1431247at2759"/>
<keyword evidence="6" id="KW-1185">Reference proteome</keyword>
<dbReference type="GO" id="GO:0051082">
    <property type="term" value="F:unfolded protein binding"/>
    <property type="evidence" value="ECO:0007669"/>
    <property type="project" value="TreeGrafter"/>
</dbReference>
<dbReference type="InterPro" id="IPR008978">
    <property type="entry name" value="HSP20-like_chaperone"/>
</dbReference>
<proteinExistence type="inferred from homology"/>
<dbReference type="CDD" id="cd06526">
    <property type="entry name" value="metazoan_ACD"/>
    <property type="match status" value="1"/>
</dbReference>
<evidence type="ECO:0000313" key="6">
    <source>
        <dbReference type="Proteomes" id="UP001154114"/>
    </source>
</evidence>
<organism evidence="5 6">
    <name type="scientific">Chrysodeixis includens</name>
    <name type="common">Soybean looper</name>
    <name type="synonym">Pseudoplusia includens</name>
    <dbReference type="NCBI Taxonomy" id="689277"/>
    <lineage>
        <taxon>Eukaryota</taxon>
        <taxon>Metazoa</taxon>
        <taxon>Ecdysozoa</taxon>
        <taxon>Arthropoda</taxon>
        <taxon>Hexapoda</taxon>
        <taxon>Insecta</taxon>
        <taxon>Pterygota</taxon>
        <taxon>Neoptera</taxon>
        <taxon>Endopterygota</taxon>
        <taxon>Lepidoptera</taxon>
        <taxon>Glossata</taxon>
        <taxon>Ditrysia</taxon>
        <taxon>Noctuoidea</taxon>
        <taxon>Noctuidae</taxon>
        <taxon>Plusiinae</taxon>
        <taxon>Chrysodeixis</taxon>
    </lineage>
</organism>
<evidence type="ECO:0000256" key="2">
    <source>
        <dbReference type="RuleBase" id="RU003616"/>
    </source>
</evidence>
<name>A0A9P0BVB3_CHRIL</name>
<evidence type="ECO:0000313" key="5">
    <source>
        <dbReference type="EMBL" id="CAH0590162.1"/>
    </source>
</evidence>
<sequence length="241" mass="26965">MTSENGLVQSVAICFQLPVKGVFVKVRAFAGSIASTAARACNELTLTKMSIVPLMFRDWWDEWDRPSRLLDQHFGMGLKRDELLSSLSTLPSTTLFRNSYFRPWRTSLTRQESASTINLTKEKFEVILDVQQFTPEEITVKASNNSVLVEGKHEEKQDEHGFISRQFTRRYILPGGYDVQDLVSTLSSDGVLTITAPKRPPPNAGERIVPITKTGPAKQEPSTSSIPEQPREQTVPIVTSP</sequence>
<dbReference type="PRINTS" id="PR00299">
    <property type="entry name" value="ACRYSTALLIN"/>
</dbReference>
<gene>
    <name evidence="5" type="ORF">CINC_LOCUS4735</name>
</gene>
<dbReference type="SUPFAM" id="SSF49764">
    <property type="entry name" value="HSP20-like chaperones"/>
    <property type="match status" value="1"/>
</dbReference>
<dbReference type="PANTHER" id="PTHR45640:SF34">
    <property type="entry name" value="PROTEIN LETHAL(2)ESSENTIAL FOR LIFE"/>
    <property type="match status" value="1"/>
</dbReference>